<evidence type="ECO:0000313" key="2">
    <source>
        <dbReference type="Proteomes" id="UP000033047"/>
    </source>
</evidence>
<evidence type="ECO:0008006" key="3">
    <source>
        <dbReference type="Google" id="ProtNLM"/>
    </source>
</evidence>
<name>A0A0F5JE97_9BACT</name>
<dbReference type="InterPro" id="IPR011042">
    <property type="entry name" value="6-blade_b-propeller_TolB-like"/>
</dbReference>
<dbReference type="Pfam" id="PF17170">
    <property type="entry name" value="DUF5128"/>
    <property type="match status" value="1"/>
</dbReference>
<dbReference type="EMBL" id="AQHV01000011">
    <property type="protein sequence ID" value="KKB56166.1"/>
    <property type="molecule type" value="Genomic_DNA"/>
</dbReference>
<accession>A0A0F5JE97</accession>
<proteinExistence type="predicted"/>
<dbReference type="SUPFAM" id="SSF63825">
    <property type="entry name" value="YWTD domain"/>
    <property type="match status" value="1"/>
</dbReference>
<comment type="caution">
    <text evidence="1">The sequence shown here is derived from an EMBL/GenBank/DDBJ whole genome shotgun (WGS) entry which is preliminary data.</text>
</comment>
<dbReference type="Proteomes" id="UP000033047">
    <property type="component" value="Unassembled WGS sequence"/>
</dbReference>
<evidence type="ECO:0000313" key="1">
    <source>
        <dbReference type="EMBL" id="KKB56166.1"/>
    </source>
</evidence>
<dbReference type="RefSeq" id="WP_046146073.1">
    <property type="nucleotide sequence ID" value="NZ_KQ033912.1"/>
</dbReference>
<protein>
    <recommendedName>
        <fullName evidence="3">6-bladed beta-propeller</fullName>
    </recommendedName>
</protein>
<gene>
    <name evidence="1" type="ORF">HMPREF1535_02140</name>
</gene>
<dbReference type="PATRIC" id="fig|927665.4.peg.2197"/>
<organism evidence="1 2">
    <name type="scientific">Parabacteroides goldsteinii DSM 19448 = WAL 12034</name>
    <dbReference type="NCBI Taxonomy" id="927665"/>
    <lineage>
        <taxon>Bacteria</taxon>
        <taxon>Pseudomonadati</taxon>
        <taxon>Bacteroidota</taxon>
        <taxon>Bacteroidia</taxon>
        <taxon>Bacteroidales</taxon>
        <taxon>Tannerellaceae</taxon>
        <taxon>Parabacteroides</taxon>
    </lineage>
</organism>
<dbReference type="PROSITE" id="PS51257">
    <property type="entry name" value="PROKAR_LIPOPROTEIN"/>
    <property type="match status" value="1"/>
</dbReference>
<sequence>MNKWSIYNLVITCMLLGACGGKQSTEKTVVLEEEQHGTEFPITVPFEMGIENEREVSLSQIAEKVEYIPLETKADCLLSNYRGYIQYIAGNYIIPCSRGVYMFDGKGKFVRRIGRQGQGPGEYSLVLSLDVDRENELIYLLDNRKVNVYSLTGDYLKSIPLPEVRYAAILNDSILASFIYNSSGQMKDRILLFNQAGDKVKVFPRHDLFTIEKGVTYMMMGSNDRYLFHYDNHLCFKDYYCDTLYTVTENELQPRYVIQLGKYAMPLEARWENQRGDQNKFTKIASSYLRVNVMETDSFLFMPYSHWAGEKSRLEEILIYEKNTQACFKVAGNIIKNDLEGKLPFIPYTSIGDNLLLSIWTPSDILEQADKDSSILEHPQLKGLKEDDNPVLMVVHFK</sequence>
<dbReference type="HOGENOM" id="CLU_053283_1_1_10"/>
<dbReference type="STRING" id="927665.HMPREF1535_02140"/>
<reference evidence="1 2" key="1">
    <citation type="submission" date="2013-04" db="EMBL/GenBank/DDBJ databases">
        <title>The Genome Sequence of Parabacteroides goldsteinii DSM 19448.</title>
        <authorList>
            <consortium name="The Broad Institute Genomics Platform"/>
            <person name="Earl A."/>
            <person name="Ward D."/>
            <person name="Feldgarden M."/>
            <person name="Gevers D."/>
            <person name="Martens E."/>
            <person name="Sakamoto M."/>
            <person name="Benno Y."/>
            <person name="Song Y."/>
            <person name="Liu C."/>
            <person name="Lee J."/>
            <person name="Bolanos M."/>
            <person name="Vaisanen M.L."/>
            <person name="Finegold S.M."/>
            <person name="Walker B."/>
            <person name="Young S."/>
            <person name="Zeng Q."/>
            <person name="Gargeya S."/>
            <person name="Fitzgerald M."/>
            <person name="Haas B."/>
            <person name="Abouelleil A."/>
            <person name="Allen A.W."/>
            <person name="Alvarado L."/>
            <person name="Arachchi H.M."/>
            <person name="Berlin A.M."/>
            <person name="Chapman S.B."/>
            <person name="Gainer-Dewar J."/>
            <person name="Goldberg J."/>
            <person name="Griggs A."/>
            <person name="Gujja S."/>
            <person name="Hansen M."/>
            <person name="Howarth C."/>
            <person name="Imamovic A."/>
            <person name="Ireland A."/>
            <person name="Larimer J."/>
            <person name="McCowan C."/>
            <person name="Murphy C."/>
            <person name="Pearson M."/>
            <person name="Poon T.W."/>
            <person name="Priest M."/>
            <person name="Roberts A."/>
            <person name="Saif S."/>
            <person name="Shea T."/>
            <person name="Sisk P."/>
            <person name="Sykes S."/>
            <person name="Wortman J."/>
            <person name="Nusbaum C."/>
            <person name="Birren B."/>
        </authorList>
    </citation>
    <scope>NUCLEOTIDE SEQUENCE [LARGE SCALE GENOMIC DNA]</scope>
    <source>
        <strain evidence="1 2">DSM 19448</strain>
    </source>
</reference>
<dbReference type="AlphaFoldDB" id="A0A0F5JE97"/>
<dbReference type="Gene3D" id="2.120.10.30">
    <property type="entry name" value="TolB, C-terminal domain"/>
    <property type="match status" value="1"/>
</dbReference>